<dbReference type="KEGG" id="lcd:clem_00470"/>
<keyword evidence="1" id="KW-0472">Membrane</keyword>
<name>A0A222NYJ6_9GAMM</name>
<evidence type="ECO:0000313" key="2">
    <source>
        <dbReference type="EMBL" id="ASQ44660.1"/>
    </source>
</evidence>
<organism evidence="2 3">
    <name type="scientific">Legionella clemsonensis</name>
    <dbReference type="NCBI Taxonomy" id="1867846"/>
    <lineage>
        <taxon>Bacteria</taxon>
        <taxon>Pseudomonadati</taxon>
        <taxon>Pseudomonadota</taxon>
        <taxon>Gammaproteobacteria</taxon>
        <taxon>Legionellales</taxon>
        <taxon>Legionellaceae</taxon>
        <taxon>Legionella</taxon>
    </lineage>
</organism>
<dbReference type="OrthoDB" id="5654176at2"/>
<dbReference type="Proteomes" id="UP000201728">
    <property type="component" value="Chromosome"/>
</dbReference>
<sequence>MINETNHCHHLFKRISWTAVFVGALVGVGLGFLLNLFGIAIGLSLFTLNEEGATVLAIGGLLGLLIGVIASMIVAGYAAGYLGRFYCPKRNLGILYGFTTWVISLILGAIMAGHMSNYVSTYTTHVSRAVTTTVQANAPTGGQATNQTATTPAGTAVPANVSPDSLAWGAFMIFALFFIGAISTCIGACWGMSCKREDE</sequence>
<reference evidence="3" key="1">
    <citation type="submission" date="2016-07" db="EMBL/GenBank/DDBJ databases">
        <authorList>
            <person name="Florea S."/>
            <person name="Webb J.S."/>
            <person name="Jaromczyk J."/>
            <person name="Schardl C.L."/>
        </authorList>
    </citation>
    <scope>NUCLEOTIDE SEQUENCE [LARGE SCALE GENOMIC DNA]</scope>
    <source>
        <strain evidence="3">CDC-D5610</strain>
    </source>
</reference>
<feature type="transmembrane region" description="Helical" evidence="1">
    <location>
        <begin position="166"/>
        <end position="190"/>
    </location>
</feature>
<keyword evidence="1" id="KW-1133">Transmembrane helix</keyword>
<dbReference type="AlphaFoldDB" id="A0A222NYJ6"/>
<proteinExistence type="predicted"/>
<gene>
    <name evidence="2" type="ORF">clem_00470</name>
</gene>
<feature type="transmembrane region" description="Helical" evidence="1">
    <location>
        <begin position="94"/>
        <end position="115"/>
    </location>
</feature>
<keyword evidence="1" id="KW-0812">Transmembrane</keyword>
<protein>
    <submittedName>
        <fullName evidence="2">Uncharacterized protein</fullName>
    </submittedName>
</protein>
<evidence type="ECO:0000256" key="1">
    <source>
        <dbReference type="SAM" id="Phobius"/>
    </source>
</evidence>
<dbReference type="RefSeq" id="WP_094089807.1">
    <property type="nucleotide sequence ID" value="NZ_CP016397.1"/>
</dbReference>
<dbReference type="EMBL" id="CP016397">
    <property type="protein sequence ID" value="ASQ44660.1"/>
    <property type="molecule type" value="Genomic_DNA"/>
</dbReference>
<evidence type="ECO:0000313" key="3">
    <source>
        <dbReference type="Proteomes" id="UP000201728"/>
    </source>
</evidence>
<accession>A0A222NYJ6</accession>
<feature type="transmembrane region" description="Helical" evidence="1">
    <location>
        <begin position="20"/>
        <end position="43"/>
    </location>
</feature>
<keyword evidence="3" id="KW-1185">Reference proteome</keyword>
<feature type="transmembrane region" description="Helical" evidence="1">
    <location>
        <begin position="55"/>
        <end position="82"/>
    </location>
</feature>